<gene>
    <name evidence="1" type="ORF">K402DRAFT_422593</name>
</gene>
<evidence type="ECO:0000313" key="2">
    <source>
        <dbReference type="Proteomes" id="UP000800041"/>
    </source>
</evidence>
<dbReference type="Proteomes" id="UP000800041">
    <property type="component" value="Unassembled WGS sequence"/>
</dbReference>
<dbReference type="EMBL" id="ML977166">
    <property type="protein sequence ID" value="KAF1984677.1"/>
    <property type="molecule type" value="Genomic_DNA"/>
</dbReference>
<organism evidence="1 2">
    <name type="scientific">Aulographum hederae CBS 113979</name>
    <dbReference type="NCBI Taxonomy" id="1176131"/>
    <lineage>
        <taxon>Eukaryota</taxon>
        <taxon>Fungi</taxon>
        <taxon>Dikarya</taxon>
        <taxon>Ascomycota</taxon>
        <taxon>Pezizomycotina</taxon>
        <taxon>Dothideomycetes</taxon>
        <taxon>Pleosporomycetidae</taxon>
        <taxon>Aulographales</taxon>
        <taxon>Aulographaceae</taxon>
    </lineage>
</organism>
<keyword evidence="2" id="KW-1185">Reference proteome</keyword>
<accession>A0A6G1GV53</accession>
<proteinExistence type="predicted"/>
<protein>
    <submittedName>
        <fullName evidence="1">Uncharacterized protein</fullName>
    </submittedName>
</protein>
<reference evidence="1" key="1">
    <citation type="journal article" date="2020" name="Stud. Mycol.">
        <title>101 Dothideomycetes genomes: a test case for predicting lifestyles and emergence of pathogens.</title>
        <authorList>
            <person name="Haridas S."/>
            <person name="Albert R."/>
            <person name="Binder M."/>
            <person name="Bloem J."/>
            <person name="Labutti K."/>
            <person name="Salamov A."/>
            <person name="Andreopoulos B."/>
            <person name="Baker S."/>
            <person name="Barry K."/>
            <person name="Bills G."/>
            <person name="Bluhm B."/>
            <person name="Cannon C."/>
            <person name="Castanera R."/>
            <person name="Culley D."/>
            <person name="Daum C."/>
            <person name="Ezra D."/>
            <person name="Gonzalez J."/>
            <person name="Henrissat B."/>
            <person name="Kuo A."/>
            <person name="Liang C."/>
            <person name="Lipzen A."/>
            <person name="Lutzoni F."/>
            <person name="Magnuson J."/>
            <person name="Mondo S."/>
            <person name="Nolan M."/>
            <person name="Ohm R."/>
            <person name="Pangilinan J."/>
            <person name="Park H.-J."/>
            <person name="Ramirez L."/>
            <person name="Alfaro M."/>
            <person name="Sun H."/>
            <person name="Tritt A."/>
            <person name="Yoshinaga Y."/>
            <person name="Zwiers L.-H."/>
            <person name="Turgeon B."/>
            <person name="Goodwin S."/>
            <person name="Spatafora J."/>
            <person name="Crous P."/>
            <person name="Grigoriev I."/>
        </authorList>
    </citation>
    <scope>NUCLEOTIDE SEQUENCE</scope>
    <source>
        <strain evidence="1">CBS 113979</strain>
    </source>
</reference>
<evidence type="ECO:0000313" key="1">
    <source>
        <dbReference type="EMBL" id="KAF1984677.1"/>
    </source>
</evidence>
<dbReference type="AlphaFoldDB" id="A0A6G1GV53"/>
<name>A0A6G1GV53_9PEZI</name>
<sequence length="191" mass="18694">MASAASSLAPSSSPSSIAATGTATYTTTQLLLVQIPSATDIRASVLAANSVSTTYALGLGTRGTATITVGPPSTSGIYDAQIVTSAADGSPAEPLILHCTTSNAVPQVCDITTRVAGLGVTTTTTPSASQYTYYPVTLTEGADLLTQASTVAPTEAPTSSSSGAAVPTAFPGVAGMGSIGLLGLVLGRLLA</sequence>